<dbReference type="EMBL" id="CAJNOQ010051047">
    <property type="protein sequence ID" value="CAF1650072.1"/>
    <property type="molecule type" value="Genomic_DNA"/>
</dbReference>
<keyword evidence="4" id="KW-1185">Reference proteome</keyword>
<sequence>MEITGGDEGVLPLDEPDPASGDPLL</sequence>
<dbReference type="AlphaFoldDB" id="A0A816EP45"/>
<dbReference type="EMBL" id="CAJOBC010121535">
    <property type="protein sequence ID" value="CAF4576505.1"/>
    <property type="molecule type" value="Genomic_DNA"/>
</dbReference>
<reference evidence="2" key="1">
    <citation type="submission" date="2021-02" db="EMBL/GenBank/DDBJ databases">
        <authorList>
            <person name="Nowell W R."/>
        </authorList>
    </citation>
    <scope>NUCLEOTIDE SEQUENCE</scope>
</reference>
<gene>
    <name evidence="2" type="ORF">GPM918_LOCUS45463</name>
    <name evidence="3" type="ORF">SRO942_LOCUS47978</name>
</gene>
<dbReference type="Proteomes" id="UP000663829">
    <property type="component" value="Unassembled WGS sequence"/>
</dbReference>
<evidence type="ECO:0000313" key="4">
    <source>
        <dbReference type="Proteomes" id="UP000663829"/>
    </source>
</evidence>
<feature type="non-terminal residue" evidence="2">
    <location>
        <position position="25"/>
    </location>
</feature>
<comment type="caution">
    <text evidence="2">The sequence shown here is derived from an EMBL/GenBank/DDBJ whole genome shotgun (WGS) entry which is preliminary data.</text>
</comment>
<evidence type="ECO:0000313" key="3">
    <source>
        <dbReference type="EMBL" id="CAF4576505.1"/>
    </source>
</evidence>
<accession>A0A816EP45</accession>
<feature type="region of interest" description="Disordered" evidence="1">
    <location>
        <begin position="1"/>
        <end position="25"/>
    </location>
</feature>
<dbReference type="Proteomes" id="UP000681722">
    <property type="component" value="Unassembled WGS sequence"/>
</dbReference>
<name>A0A816EP45_9BILA</name>
<proteinExistence type="predicted"/>
<evidence type="ECO:0000256" key="1">
    <source>
        <dbReference type="SAM" id="MobiDB-lite"/>
    </source>
</evidence>
<feature type="non-terminal residue" evidence="2">
    <location>
        <position position="1"/>
    </location>
</feature>
<protein>
    <submittedName>
        <fullName evidence="2">Uncharacterized protein</fullName>
    </submittedName>
</protein>
<evidence type="ECO:0000313" key="2">
    <source>
        <dbReference type="EMBL" id="CAF1650072.1"/>
    </source>
</evidence>
<organism evidence="2 4">
    <name type="scientific">Didymodactylos carnosus</name>
    <dbReference type="NCBI Taxonomy" id="1234261"/>
    <lineage>
        <taxon>Eukaryota</taxon>
        <taxon>Metazoa</taxon>
        <taxon>Spiralia</taxon>
        <taxon>Gnathifera</taxon>
        <taxon>Rotifera</taxon>
        <taxon>Eurotatoria</taxon>
        <taxon>Bdelloidea</taxon>
        <taxon>Philodinida</taxon>
        <taxon>Philodinidae</taxon>
        <taxon>Didymodactylos</taxon>
    </lineage>
</organism>